<dbReference type="Proteomes" id="UP001278500">
    <property type="component" value="Unassembled WGS sequence"/>
</dbReference>
<dbReference type="EMBL" id="JAUEPP010000011">
    <property type="protein sequence ID" value="KAK3334392.1"/>
    <property type="molecule type" value="Genomic_DNA"/>
</dbReference>
<comment type="caution">
    <text evidence="2">The sequence shown here is derived from an EMBL/GenBank/DDBJ whole genome shotgun (WGS) entry which is preliminary data.</text>
</comment>
<feature type="compositionally biased region" description="Low complexity" evidence="1">
    <location>
        <begin position="22"/>
        <end position="75"/>
    </location>
</feature>
<evidence type="ECO:0000313" key="2">
    <source>
        <dbReference type="EMBL" id="KAK3334392.1"/>
    </source>
</evidence>
<keyword evidence="3" id="KW-1185">Reference proteome</keyword>
<reference evidence="2" key="2">
    <citation type="submission" date="2023-06" db="EMBL/GenBank/DDBJ databases">
        <authorList>
            <consortium name="Lawrence Berkeley National Laboratory"/>
            <person name="Haridas S."/>
            <person name="Hensen N."/>
            <person name="Bonometti L."/>
            <person name="Westerberg I."/>
            <person name="Brannstrom I.O."/>
            <person name="Guillou S."/>
            <person name="Cros-Aarteil S."/>
            <person name="Calhoun S."/>
            <person name="Kuo A."/>
            <person name="Mondo S."/>
            <person name="Pangilinan J."/>
            <person name="Riley R."/>
            <person name="Labutti K."/>
            <person name="Andreopoulos B."/>
            <person name="Lipzen A."/>
            <person name="Chen C."/>
            <person name="Yanf M."/>
            <person name="Daum C."/>
            <person name="Ng V."/>
            <person name="Clum A."/>
            <person name="Steindorff A."/>
            <person name="Ohm R."/>
            <person name="Martin F."/>
            <person name="Silar P."/>
            <person name="Natvig D."/>
            <person name="Lalanne C."/>
            <person name="Gautier V."/>
            <person name="Ament-Velasquez S.L."/>
            <person name="Kruys A."/>
            <person name="Hutchinson M.I."/>
            <person name="Powell A.J."/>
            <person name="Barry K."/>
            <person name="Miller A.N."/>
            <person name="Grigoriev I.V."/>
            <person name="Debuchy R."/>
            <person name="Gladieux P."/>
            <person name="Thoren M.H."/>
            <person name="Johannesson H."/>
        </authorList>
    </citation>
    <scope>NUCLEOTIDE SEQUENCE</scope>
    <source>
        <strain evidence="2">CBS 560.94</strain>
    </source>
</reference>
<protein>
    <recommendedName>
        <fullName evidence="4">C2H2-type domain-containing protein</fullName>
    </recommendedName>
</protein>
<dbReference type="AlphaFoldDB" id="A0AAE0J0P0"/>
<reference evidence="2" key="1">
    <citation type="journal article" date="2023" name="Mol. Phylogenet. Evol.">
        <title>Genome-scale phylogeny and comparative genomics of the fungal order Sordariales.</title>
        <authorList>
            <person name="Hensen N."/>
            <person name="Bonometti L."/>
            <person name="Westerberg I."/>
            <person name="Brannstrom I.O."/>
            <person name="Guillou S."/>
            <person name="Cros-Aarteil S."/>
            <person name="Calhoun S."/>
            <person name="Haridas S."/>
            <person name="Kuo A."/>
            <person name="Mondo S."/>
            <person name="Pangilinan J."/>
            <person name="Riley R."/>
            <person name="LaButti K."/>
            <person name="Andreopoulos B."/>
            <person name="Lipzen A."/>
            <person name="Chen C."/>
            <person name="Yan M."/>
            <person name="Daum C."/>
            <person name="Ng V."/>
            <person name="Clum A."/>
            <person name="Steindorff A."/>
            <person name="Ohm R.A."/>
            <person name="Martin F."/>
            <person name="Silar P."/>
            <person name="Natvig D.O."/>
            <person name="Lalanne C."/>
            <person name="Gautier V."/>
            <person name="Ament-Velasquez S.L."/>
            <person name="Kruys A."/>
            <person name="Hutchinson M.I."/>
            <person name="Powell A.J."/>
            <person name="Barry K."/>
            <person name="Miller A.N."/>
            <person name="Grigoriev I.V."/>
            <person name="Debuchy R."/>
            <person name="Gladieux P."/>
            <person name="Hiltunen Thoren M."/>
            <person name="Johannesson H."/>
        </authorList>
    </citation>
    <scope>NUCLEOTIDE SEQUENCE</scope>
    <source>
        <strain evidence="2">CBS 560.94</strain>
    </source>
</reference>
<accession>A0AAE0J0P0</accession>
<dbReference type="RefSeq" id="XP_062676558.1">
    <property type="nucleotide sequence ID" value="XM_062829989.1"/>
</dbReference>
<dbReference type="GeneID" id="87867143"/>
<name>A0AAE0J0P0_9PEZI</name>
<gene>
    <name evidence="2" type="ORF">B0H65DRAFT_553730</name>
</gene>
<sequence length="207" mass="23277">MPKKRTASPPRSPVAKRKRTVKAPSTAPKATAPKKATASKATASKAIAPKATAKTTAPKKATATKNTASKANTPKVTDPKVTTANEEYKPKPPTRVKVSELQMPRWEPRMIYSGEEQVCECSACGDEFDPETELETCRYHPGELYVDLKEDWFNSTGLDPRDKYDRLRMDDELYRDEEFPDGLSWSCCGYDRWGKGCEMQSHVPYYF</sequence>
<evidence type="ECO:0000313" key="3">
    <source>
        <dbReference type="Proteomes" id="UP001278500"/>
    </source>
</evidence>
<organism evidence="2 3">
    <name type="scientific">Neurospora tetraspora</name>
    <dbReference type="NCBI Taxonomy" id="94610"/>
    <lineage>
        <taxon>Eukaryota</taxon>
        <taxon>Fungi</taxon>
        <taxon>Dikarya</taxon>
        <taxon>Ascomycota</taxon>
        <taxon>Pezizomycotina</taxon>
        <taxon>Sordariomycetes</taxon>
        <taxon>Sordariomycetidae</taxon>
        <taxon>Sordariales</taxon>
        <taxon>Sordariaceae</taxon>
        <taxon>Neurospora</taxon>
    </lineage>
</organism>
<evidence type="ECO:0000256" key="1">
    <source>
        <dbReference type="SAM" id="MobiDB-lite"/>
    </source>
</evidence>
<feature type="region of interest" description="Disordered" evidence="1">
    <location>
        <begin position="1"/>
        <end position="91"/>
    </location>
</feature>
<evidence type="ECO:0008006" key="4">
    <source>
        <dbReference type="Google" id="ProtNLM"/>
    </source>
</evidence>
<proteinExistence type="predicted"/>